<dbReference type="AlphaFoldDB" id="A0A846ZLG6"/>
<protein>
    <submittedName>
        <fullName evidence="2">Uncharacterized protein</fullName>
    </submittedName>
</protein>
<reference evidence="2 3" key="1">
    <citation type="journal article" date="2017" name="Int. J. Syst. Evol. Microbiol.">
        <title>Oleiagrimonas citrea sp. nov., a marine bacterium isolated from tidal flat sediment and emended description of the genus Oleiagrimonas Fang et al. 2015 and Oleiagrimonas soli.</title>
        <authorList>
            <person name="Yang S.H."/>
            <person name="Seo H.S."/>
            <person name="Seong C.N."/>
            <person name="Kwon K.K."/>
        </authorList>
    </citation>
    <scope>NUCLEOTIDE SEQUENCE [LARGE SCALE GENOMIC DNA]</scope>
    <source>
        <strain evidence="2 3">MEBiC09124</strain>
    </source>
</reference>
<accession>A0A846ZLG6</accession>
<dbReference type="EMBL" id="JAAZQD010000002">
    <property type="protein sequence ID" value="NKZ38398.1"/>
    <property type="molecule type" value="Genomic_DNA"/>
</dbReference>
<feature type="region of interest" description="Disordered" evidence="1">
    <location>
        <begin position="226"/>
        <end position="267"/>
    </location>
</feature>
<keyword evidence="3" id="KW-1185">Reference proteome</keyword>
<organism evidence="2 3">
    <name type="scientific">Oleiagrimonas citrea</name>
    <dbReference type="NCBI Taxonomy" id="1665687"/>
    <lineage>
        <taxon>Bacteria</taxon>
        <taxon>Pseudomonadati</taxon>
        <taxon>Pseudomonadota</taxon>
        <taxon>Gammaproteobacteria</taxon>
        <taxon>Lysobacterales</taxon>
        <taxon>Rhodanobacteraceae</taxon>
        <taxon>Oleiagrimonas</taxon>
    </lineage>
</organism>
<sequence>MPLFRTLEEARTASKHGQSFGLRSEGSSFTVYQGTATHVTSTEGTTWTQQFAKPSKRMSTKYTALFGKIRDVSELTRANKALVSGKAGTDRQGRPLSKEAQMTASLMRVNEASTAFGSASMGVDGEDAGTGMMAETLALKWSHKQEQGRTSRLGGRRALSKLNRRFAQLDTTEKMRAQGEGGLRAKIEDSRMRAAKAARAWGKSKGKRGDDLDAYVQGKFEKHGLGEVPDAHGFRSSLKRGREEDGESEDRRSAYTGGFGGRRPRRFKSLRRARQGLRKQPEKLESAFVRPGGSQSGVYEGFTSQLAPSKGEVWDQWKLTAPDTASTKYTRLFENLEGLSDLGRANKAFVKGGSDMLQPTPGLSLWRGKPYSSEAQATAVLFRVNEPHTALGGSSMGSEESDAGLGLMAEAMAQKWKHSSRQQHLPREDRTQVSPTKALKHLTKLFPQLDSVQKLRRQGEQGLVDQIAASRIKAAKHAGRLGQAKGVPEHRLSEHVQRKFNKHGLGQVPGGWKSKLSKPKK</sequence>
<dbReference type="Proteomes" id="UP000541636">
    <property type="component" value="Unassembled WGS sequence"/>
</dbReference>
<name>A0A846ZLG6_9GAMM</name>
<evidence type="ECO:0000313" key="3">
    <source>
        <dbReference type="Proteomes" id="UP000541636"/>
    </source>
</evidence>
<evidence type="ECO:0000256" key="1">
    <source>
        <dbReference type="SAM" id="MobiDB-lite"/>
    </source>
</evidence>
<gene>
    <name evidence="2" type="ORF">HF690_05430</name>
</gene>
<proteinExistence type="predicted"/>
<dbReference type="RefSeq" id="WP_168608726.1">
    <property type="nucleotide sequence ID" value="NZ_JAAZQD010000002.1"/>
</dbReference>
<comment type="caution">
    <text evidence="2">The sequence shown here is derived from an EMBL/GenBank/DDBJ whole genome shotgun (WGS) entry which is preliminary data.</text>
</comment>
<evidence type="ECO:0000313" key="2">
    <source>
        <dbReference type="EMBL" id="NKZ38398.1"/>
    </source>
</evidence>